<feature type="compositionally biased region" description="Polar residues" evidence="11">
    <location>
        <begin position="86"/>
        <end position="107"/>
    </location>
</feature>
<dbReference type="PANTHER" id="PTHR11472">
    <property type="entry name" value="DNA REPAIR DEAD HELICASE RAD3/XP-D SUBFAMILY MEMBER"/>
    <property type="match status" value="1"/>
</dbReference>
<evidence type="ECO:0000256" key="4">
    <source>
        <dbReference type="ARBA" id="ARBA00022801"/>
    </source>
</evidence>
<evidence type="ECO:0000259" key="12">
    <source>
        <dbReference type="PROSITE" id="PS51193"/>
    </source>
</evidence>
<keyword evidence="6" id="KW-0131">Cell cycle</keyword>
<evidence type="ECO:0000256" key="2">
    <source>
        <dbReference type="ARBA" id="ARBA00017386"/>
    </source>
</evidence>
<dbReference type="Gene3D" id="3.40.50.300">
    <property type="entry name" value="P-loop containing nucleotide triphosphate hydrolases"/>
    <property type="match status" value="1"/>
</dbReference>
<comment type="function">
    <text evidence="10">ATP-dependent DNA helicase important for chromosome transmission and normal cell cycle progression in G(2)/M. May have a role in changing DNA topology to allow the loading of proteins involved in maintaining sister chromatid cohesion in the vicinity of the centromeres. Has a specific role in chromosome segregation during meiosis II.</text>
</comment>
<dbReference type="PROSITE" id="PS51193">
    <property type="entry name" value="HELICASE_ATP_BIND_2"/>
    <property type="match status" value="1"/>
</dbReference>
<reference evidence="14" key="1">
    <citation type="submission" date="2014-06" db="EMBL/GenBank/DDBJ databases">
        <authorList>
            <person name="Berkman P.J."/>
        </authorList>
    </citation>
    <scope>NUCLEOTIDE SEQUENCE [LARGE SCALE GENOMIC DNA]</scope>
</reference>
<evidence type="ECO:0000256" key="3">
    <source>
        <dbReference type="ARBA" id="ARBA00022741"/>
    </source>
</evidence>
<dbReference type="InterPro" id="IPR045028">
    <property type="entry name" value="DinG/Rad3-like"/>
</dbReference>
<dbReference type="STRING" id="49012.A0A0F7S1W9"/>
<feature type="compositionally biased region" description="Acidic residues" evidence="11">
    <location>
        <begin position="171"/>
        <end position="183"/>
    </location>
</feature>
<evidence type="ECO:0000256" key="7">
    <source>
        <dbReference type="ARBA" id="ARBA00029709"/>
    </source>
</evidence>
<feature type="non-terminal residue" evidence="13">
    <location>
        <position position="205"/>
    </location>
</feature>
<evidence type="ECO:0000256" key="9">
    <source>
        <dbReference type="ARBA" id="ARBA00045008"/>
    </source>
</evidence>
<dbReference type="SUPFAM" id="SSF52540">
    <property type="entry name" value="P-loop containing nucleoside triphosphate hydrolases"/>
    <property type="match status" value="1"/>
</dbReference>
<keyword evidence="5" id="KW-0067">ATP-binding</keyword>
<feature type="region of interest" description="Disordered" evidence="11">
    <location>
        <begin position="83"/>
        <end position="109"/>
    </location>
</feature>
<dbReference type="InterPro" id="IPR027417">
    <property type="entry name" value="P-loop_NTPase"/>
</dbReference>
<feature type="region of interest" description="Disordered" evidence="11">
    <location>
        <begin position="158"/>
        <end position="183"/>
    </location>
</feature>
<evidence type="ECO:0000256" key="8">
    <source>
        <dbReference type="ARBA" id="ARBA00044998"/>
    </source>
</evidence>
<dbReference type="GO" id="GO:0034085">
    <property type="term" value="P:establishment of sister chromatid cohesion"/>
    <property type="evidence" value="ECO:0007669"/>
    <property type="project" value="TreeGrafter"/>
</dbReference>
<dbReference type="InterPro" id="IPR014013">
    <property type="entry name" value="Helic_SF1/SF2_ATP-bd_DinG/Rad3"/>
</dbReference>
<dbReference type="PANTHER" id="PTHR11472:SF41">
    <property type="entry name" value="ATP-DEPENDENT DNA HELICASE DDX11-RELATED"/>
    <property type="match status" value="1"/>
</dbReference>
<dbReference type="SMART" id="SM00488">
    <property type="entry name" value="DEXDc2"/>
    <property type="match status" value="1"/>
</dbReference>
<proteinExistence type="predicted"/>
<dbReference type="AlphaFoldDB" id="A0A0F7S1W9"/>
<evidence type="ECO:0000256" key="5">
    <source>
        <dbReference type="ARBA" id="ARBA00022840"/>
    </source>
</evidence>
<accession>A0A0F7S1W9</accession>
<name>A0A0F7S1W9_9BASI</name>
<organism evidence="13 14">
    <name type="scientific">Sporisorium scitamineum</name>
    <dbReference type="NCBI Taxonomy" id="49012"/>
    <lineage>
        <taxon>Eukaryota</taxon>
        <taxon>Fungi</taxon>
        <taxon>Dikarya</taxon>
        <taxon>Basidiomycota</taxon>
        <taxon>Ustilaginomycotina</taxon>
        <taxon>Ustilaginomycetes</taxon>
        <taxon>Ustilaginales</taxon>
        <taxon>Ustilaginaceae</taxon>
        <taxon>Sporisorium</taxon>
    </lineage>
</organism>
<keyword evidence="4" id="KW-0378">Hydrolase</keyword>
<keyword evidence="3" id="KW-0547">Nucleotide-binding</keyword>
<sequence>MNETHNALKLPTPGASVDAELASREFQFPYPEAYSIQLDLMRQVFSTIEDGKVGLFESPTGTGKSLSLICAAFTWLRQNAKRHTKANSSTITGDNTRTSQGATSQQEPDWVIQHELERKRREHQAYELDLRDRIAAARAKQAALKRSHRDGLLDADARAAKRHRSSANNNDDQDSDDDLLIDEDEGAKGARALQMVTYSKLALSE</sequence>
<dbReference type="Proteomes" id="UP000242770">
    <property type="component" value="Unassembled WGS sequence"/>
</dbReference>
<dbReference type="GO" id="GO:0003678">
    <property type="term" value="F:DNA helicase activity"/>
    <property type="evidence" value="ECO:0007669"/>
    <property type="project" value="InterPro"/>
</dbReference>
<keyword evidence="14" id="KW-1185">Reference proteome</keyword>
<dbReference type="GO" id="GO:0005634">
    <property type="term" value="C:nucleus"/>
    <property type="evidence" value="ECO:0007669"/>
    <property type="project" value="TreeGrafter"/>
</dbReference>
<gene>
    <name evidence="13" type="primary">SSCI72050.1</name>
</gene>
<evidence type="ECO:0000256" key="1">
    <source>
        <dbReference type="ARBA" id="ARBA00016387"/>
    </source>
</evidence>
<evidence type="ECO:0000313" key="14">
    <source>
        <dbReference type="Proteomes" id="UP000242770"/>
    </source>
</evidence>
<dbReference type="GO" id="GO:0005524">
    <property type="term" value="F:ATP binding"/>
    <property type="evidence" value="ECO:0007669"/>
    <property type="project" value="UniProtKB-KW"/>
</dbReference>
<evidence type="ECO:0000313" key="13">
    <source>
        <dbReference type="EMBL" id="CDS01683.1"/>
    </source>
</evidence>
<dbReference type="InterPro" id="IPR006554">
    <property type="entry name" value="Helicase-like_DEXD_c2"/>
</dbReference>
<evidence type="ECO:0000256" key="10">
    <source>
        <dbReference type="ARBA" id="ARBA00045702"/>
    </source>
</evidence>
<dbReference type="GO" id="GO:0016818">
    <property type="term" value="F:hydrolase activity, acting on acid anhydrides, in phosphorus-containing anhydrides"/>
    <property type="evidence" value="ECO:0007669"/>
    <property type="project" value="InterPro"/>
</dbReference>
<feature type="domain" description="Helicase ATP-binding" evidence="12">
    <location>
        <begin position="23"/>
        <end position="205"/>
    </location>
</feature>
<protein>
    <recommendedName>
        <fullName evidence="2">ATP-dependent DNA helicase CHL1</fullName>
    </recommendedName>
    <alternativeName>
        <fullName evidence="1">ATP-dependent DNA helicase chl1</fullName>
    </alternativeName>
    <alternativeName>
        <fullName evidence="7">Chromosome loss protein 1</fullName>
    </alternativeName>
    <alternativeName>
        <fullName evidence="8 9">DNA 5'-3' helicase CHL1</fullName>
    </alternativeName>
</protein>
<evidence type="ECO:0000256" key="11">
    <source>
        <dbReference type="SAM" id="MobiDB-lite"/>
    </source>
</evidence>
<evidence type="ECO:0000256" key="6">
    <source>
        <dbReference type="ARBA" id="ARBA00023306"/>
    </source>
</evidence>
<dbReference type="EMBL" id="CCFA01004331">
    <property type="protein sequence ID" value="CDS01683.1"/>
    <property type="molecule type" value="Genomic_DNA"/>
</dbReference>